<keyword evidence="2" id="KW-1185">Reference proteome</keyword>
<protein>
    <submittedName>
        <fullName evidence="1">2-dehydro-3-deoxygalactonokinase</fullName>
    </submittedName>
</protein>
<evidence type="ECO:0000313" key="2">
    <source>
        <dbReference type="Proteomes" id="UP001064027"/>
    </source>
</evidence>
<sequence length="336" mass="36928">MNVILIDSGTTNSRIRLVDEKERTVKAVVKKRVGVRNTAIDGNNAQLKTAIQEGIQEILQQNALSDEDIRYIVASGMITSNLGLAEVPHVPGPASLNDFVQHSKVVNGADEFGGIPCILVPGLKNTPEVMEEEPHHHINGFDVMRGEEVETFGLLEQFQVSGRGVMVLPGSHTKFVEVLEDRRIGSCLSTLGGEVLHAIQKETILSNSLSEVLIESLDNDLLLQGYEAAGKVGLTRSFYQIRLLQLFTELNENERANYLVGAVLFHDIKALGSTLDSVPTNWMIVGGSYPLRKAFTFLLRHSYPEREILEATDEQVEGSVVLGAQEIASRYLAINL</sequence>
<proteinExistence type="predicted"/>
<name>A0ACD4C481_9BACI</name>
<accession>A0ACD4C481</accession>
<reference evidence="1" key="1">
    <citation type="submission" date="2022-09" db="EMBL/GenBank/DDBJ databases">
        <title>Complete genome sequence of Rossellomorea vietnamensis strain RL-WG62, a newly isolated PGPR with the potential for plant salinity stress alleviation.</title>
        <authorList>
            <person name="Ren L."/>
            <person name="Wang G."/>
            <person name="Hu H."/>
        </authorList>
    </citation>
    <scope>NUCLEOTIDE SEQUENCE</scope>
    <source>
        <strain evidence="1">RL-WG62</strain>
    </source>
</reference>
<dbReference type="EMBL" id="CP104558">
    <property type="protein sequence ID" value="UXH43313.1"/>
    <property type="molecule type" value="Genomic_DNA"/>
</dbReference>
<dbReference type="Proteomes" id="UP001064027">
    <property type="component" value="Chromosome"/>
</dbReference>
<gene>
    <name evidence="1" type="ORF">N5C46_16670</name>
</gene>
<evidence type="ECO:0000313" key="1">
    <source>
        <dbReference type="EMBL" id="UXH43313.1"/>
    </source>
</evidence>
<organism evidence="1 2">
    <name type="scientific">Rossellomorea vietnamensis</name>
    <dbReference type="NCBI Taxonomy" id="218284"/>
    <lineage>
        <taxon>Bacteria</taxon>
        <taxon>Bacillati</taxon>
        <taxon>Bacillota</taxon>
        <taxon>Bacilli</taxon>
        <taxon>Bacillales</taxon>
        <taxon>Bacillaceae</taxon>
        <taxon>Rossellomorea</taxon>
    </lineage>
</organism>